<dbReference type="EMBL" id="CP019948">
    <property type="protein sequence ID" value="ARN82439.1"/>
    <property type="molecule type" value="Genomic_DNA"/>
</dbReference>
<dbReference type="InterPro" id="IPR058031">
    <property type="entry name" value="AAA_lid_NorR"/>
</dbReference>
<feature type="domain" description="Response regulatory" evidence="19">
    <location>
        <begin position="8"/>
        <end position="122"/>
    </location>
</feature>
<dbReference type="Pfam" id="PF02954">
    <property type="entry name" value="HTH_8"/>
    <property type="match status" value="1"/>
</dbReference>
<dbReference type="Pfam" id="PF00072">
    <property type="entry name" value="Response_reg"/>
    <property type="match status" value="1"/>
</dbReference>
<keyword evidence="8" id="KW-0902">Two-component regulatory system</keyword>
<dbReference type="FunFam" id="3.40.50.2300:FF:000018">
    <property type="entry name" value="DNA-binding transcriptional regulator NtrC"/>
    <property type="match status" value="1"/>
</dbReference>
<keyword evidence="3" id="KW-0963">Cytoplasm</keyword>
<evidence type="ECO:0000256" key="16">
    <source>
        <dbReference type="ARBA" id="ARBA00043886"/>
    </source>
</evidence>
<evidence type="ECO:0000256" key="11">
    <source>
        <dbReference type="ARBA" id="ARBA00023159"/>
    </source>
</evidence>
<keyword evidence="21" id="KW-1185">Reference proteome</keyword>
<evidence type="ECO:0000256" key="15">
    <source>
        <dbReference type="ARBA" id="ARBA00031910"/>
    </source>
</evidence>
<keyword evidence="4" id="KW-0678">Repressor</keyword>
<gene>
    <name evidence="20" type="ORF">B1812_16635</name>
</gene>
<keyword evidence="12" id="KW-0804">Transcription</keyword>
<dbReference type="SMART" id="SM00382">
    <property type="entry name" value="AAA"/>
    <property type="match status" value="1"/>
</dbReference>
<dbReference type="SMART" id="SM00448">
    <property type="entry name" value="REC"/>
    <property type="match status" value="1"/>
</dbReference>
<evidence type="ECO:0000256" key="1">
    <source>
        <dbReference type="ARBA" id="ARBA00004496"/>
    </source>
</evidence>
<sequence length="464" mass="50886">MAAQNRARVLLIDDDQDMRWAMRNVLAGAGFDVEEAQGGQPGLELAGQQSPDAVVLDICMPGMGGEEVLRRLLDRDRHLPVVIATAYASIAGAVGAMREGAFEYITKPFRNELFVQSVKRAVSRRQTLCAAPASNVRAAIFSMMGQSPAIQKLVDEIETVVCSEYSVVIQGESGSGKEIVARCLHKYSRRAARPLVIVDCGAVAESLLSSEFFGHEKGAFTGAGDRHRGWFEAAANGGTIFLDEVGNLVESGQKALLRTLEDRTIRRIGSTEPINLDLRVLAATNEDLKARARAGVFREDLYYRLTEYVITVPPLRSRREDIPFLARRFFADARESLGRPLAEIGPDALDMLCAYSWPGNARELRNVMRRIALVSSDILSAARVSGLIGRTEAPPPQIEDLNDSPSLRDRVRCQVRTVERDAILAALSHAKGNKAEAARLLGIDYKTYRTKLKLLERPAEGDGP</sequence>
<evidence type="ECO:0000256" key="12">
    <source>
        <dbReference type="ARBA" id="ARBA00023163"/>
    </source>
</evidence>
<dbReference type="InterPro" id="IPR025662">
    <property type="entry name" value="Sigma_54_int_dom_ATP-bd_1"/>
</dbReference>
<dbReference type="InterPro" id="IPR003593">
    <property type="entry name" value="AAA+_ATPase"/>
</dbReference>
<dbReference type="Proteomes" id="UP000193978">
    <property type="component" value="Chromosome"/>
</dbReference>
<evidence type="ECO:0000256" key="3">
    <source>
        <dbReference type="ARBA" id="ARBA00022490"/>
    </source>
</evidence>
<evidence type="ECO:0000259" key="19">
    <source>
        <dbReference type="PROSITE" id="PS50110"/>
    </source>
</evidence>
<dbReference type="GO" id="GO:0000160">
    <property type="term" value="P:phosphorelay signal transduction system"/>
    <property type="evidence" value="ECO:0007669"/>
    <property type="project" value="UniProtKB-KW"/>
</dbReference>
<dbReference type="GO" id="GO:0005737">
    <property type="term" value="C:cytoplasm"/>
    <property type="evidence" value="ECO:0007669"/>
    <property type="project" value="UniProtKB-SubCell"/>
</dbReference>
<keyword evidence="13" id="KW-0535">Nitrogen fixation</keyword>
<dbReference type="InterPro" id="IPR011006">
    <property type="entry name" value="CheY-like_superfamily"/>
</dbReference>
<dbReference type="GO" id="GO:0005524">
    <property type="term" value="F:ATP binding"/>
    <property type="evidence" value="ECO:0007669"/>
    <property type="project" value="UniProtKB-KW"/>
</dbReference>
<dbReference type="Gene3D" id="1.10.10.60">
    <property type="entry name" value="Homeodomain-like"/>
    <property type="match status" value="1"/>
</dbReference>
<evidence type="ECO:0000256" key="10">
    <source>
        <dbReference type="ARBA" id="ARBA00023125"/>
    </source>
</evidence>
<dbReference type="InterPro" id="IPR002197">
    <property type="entry name" value="HTH_Fis"/>
</dbReference>
<dbReference type="CDD" id="cd00009">
    <property type="entry name" value="AAA"/>
    <property type="match status" value="1"/>
</dbReference>
<dbReference type="PROSITE" id="PS00675">
    <property type="entry name" value="SIGMA54_INTERACT_1"/>
    <property type="match status" value="1"/>
</dbReference>
<dbReference type="InterPro" id="IPR027417">
    <property type="entry name" value="P-loop_NTPase"/>
</dbReference>
<dbReference type="InterPro" id="IPR002078">
    <property type="entry name" value="Sigma_54_int"/>
</dbReference>
<dbReference type="SUPFAM" id="SSF46689">
    <property type="entry name" value="Homeodomain-like"/>
    <property type="match status" value="1"/>
</dbReference>
<evidence type="ECO:0000256" key="5">
    <source>
        <dbReference type="ARBA" id="ARBA00022553"/>
    </source>
</evidence>
<evidence type="ECO:0000313" key="20">
    <source>
        <dbReference type="EMBL" id="ARN82439.1"/>
    </source>
</evidence>
<dbReference type="GO" id="GO:0043565">
    <property type="term" value="F:sequence-specific DNA binding"/>
    <property type="evidence" value="ECO:0007669"/>
    <property type="project" value="InterPro"/>
</dbReference>
<dbReference type="PANTHER" id="PTHR32071">
    <property type="entry name" value="TRANSCRIPTIONAL REGULATORY PROTEIN"/>
    <property type="match status" value="1"/>
</dbReference>
<evidence type="ECO:0000256" key="9">
    <source>
        <dbReference type="ARBA" id="ARBA00023015"/>
    </source>
</evidence>
<keyword evidence="5 17" id="KW-0597">Phosphoprotein</keyword>
<dbReference type="PROSITE" id="PS50110">
    <property type="entry name" value="RESPONSE_REGULATORY"/>
    <property type="match status" value="1"/>
</dbReference>
<keyword evidence="10" id="KW-0238">DNA-binding</keyword>
<dbReference type="Gene3D" id="3.40.50.300">
    <property type="entry name" value="P-loop containing nucleotide triphosphate hydrolases"/>
    <property type="match status" value="1"/>
</dbReference>
<evidence type="ECO:0000256" key="13">
    <source>
        <dbReference type="ARBA" id="ARBA00023231"/>
    </source>
</evidence>
<comment type="function">
    <text evidence="16">Member of the two-component regulatory system NtrB/NtrC, which controls expression of the nitrogen-regulated (ntr) genes in response to nitrogen limitation. Phosphorylated NtrC binds directly to DNA and stimulates the formation of open promoter-sigma54-RNA polymerase complexes.</text>
</comment>
<evidence type="ECO:0000256" key="4">
    <source>
        <dbReference type="ARBA" id="ARBA00022491"/>
    </source>
</evidence>
<reference evidence="20 21" key="1">
    <citation type="submission" date="2017-02" db="EMBL/GenBank/DDBJ databases">
        <authorList>
            <person name="Peterson S.W."/>
        </authorList>
    </citation>
    <scope>NUCLEOTIDE SEQUENCE [LARGE SCALE GENOMIC DNA]</scope>
    <source>
        <strain evidence="20 21">S285</strain>
    </source>
</reference>
<dbReference type="PANTHER" id="PTHR32071:SF95">
    <property type="entry name" value="DNA-BINDING TRANSCRIPTIONAL REGULATOR NTRC"/>
    <property type="match status" value="1"/>
</dbReference>
<keyword evidence="7" id="KW-0067">ATP-binding</keyword>
<evidence type="ECO:0000256" key="2">
    <source>
        <dbReference type="ARBA" id="ARBA00019059"/>
    </source>
</evidence>
<name>A0A1W6MY22_9HYPH</name>
<evidence type="ECO:0000256" key="8">
    <source>
        <dbReference type="ARBA" id="ARBA00023012"/>
    </source>
</evidence>
<keyword evidence="11" id="KW-0010">Activator</keyword>
<feature type="domain" description="Sigma-54 factor interaction" evidence="18">
    <location>
        <begin position="143"/>
        <end position="373"/>
    </location>
</feature>
<comment type="subcellular location">
    <subcellularLocation>
        <location evidence="1">Cytoplasm</location>
    </subcellularLocation>
</comment>
<dbReference type="SUPFAM" id="SSF52172">
    <property type="entry name" value="CheY-like"/>
    <property type="match status" value="1"/>
</dbReference>
<evidence type="ECO:0000313" key="21">
    <source>
        <dbReference type="Proteomes" id="UP000193978"/>
    </source>
</evidence>
<keyword evidence="9" id="KW-0805">Transcription regulation</keyword>
<dbReference type="OrthoDB" id="9804019at2"/>
<dbReference type="PRINTS" id="PR01590">
    <property type="entry name" value="HTHFIS"/>
</dbReference>
<dbReference type="InterPro" id="IPR001789">
    <property type="entry name" value="Sig_transdc_resp-reg_receiver"/>
</dbReference>
<dbReference type="SUPFAM" id="SSF52540">
    <property type="entry name" value="P-loop containing nucleoside triphosphate hydrolases"/>
    <property type="match status" value="1"/>
</dbReference>
<evidence type="ECO:0000256" key="14">
    <source>
        <dbReference type="ARBA" id="ARBA00029881"/>
    </source>
</evidence>
<feature type="modified residue" description="4-aspartylphosphate" evidence="17">
    <location>
        <position position="57"/>
    </location>
</feature>
<dbReference type="Pfam" id="PF00158">
    <property type="entry name" value="Sigma54_activat"/>
    <property type="match status" value="1"/>
</dbReference>
<keyword evidence="6" id="KW-0547">Nucleotide-binding</keyword>
<dbReference type="Pfam" id="PF25601">
    <property type="entry name" value="AAA_lid_14"/>
    <property type="match status" value="1"/>
</dbReference>
<evidence type="ECO:0000259" key="18">
    <source>
        <dbReference type="PROSITE" id="PS50045"/>
    </source>
</evidence>
<evidence type="ECO:0000256" key="7">
    <source>
        <dbReference type="ARBA" id="ARBA00022840"/>
    </source>
</evidence>
<accession>A0A1W6MY22</accession>
<dbReference type="STRING" id="655015.B1812_16635"/>
<organism evidence="20 21">
    <name type="scientific">Methylocystis bryophila</name>
    <dbReference type="NCBI Taxonomy" id="655015"/>
    <lineage>
        <taxon>Bacteria</taxon>
        <taxon>Pseudomonadati</taxon>
        <taxon>Pseudomonadota</taxon>
        <taxon>Alphaproteobacteria</taxon>
        <taxon>Hyphomicrobiales</taxon>
        <taxon>Methylocystaceae</taxon>
        <taxon>Methylocystis</taxon>
    </lineage>
</organism>
<dbReference type="RefSeq" id="WP_085772568.1">
    <property type="nucleotide sequence ID" value="NZ_AP027149.1"/>
</dbReference>
<proteinExistence type="predicted"/>
<dbReference type="AlphaFoldDB" id="A0A1W6MY22"/>
<evidence type="ECO:0000256" key="6">
    <source>
        <dbReference type="ARBA" id="ARBA00022741"/>
    </source>
</evidence>
<evidence type="ECO:0000256" key="17">
    <source>
        <dbReference type="PROSITE-ProRule" id="PRU00169"/>
    </source>
</evidence>
<dbReference type="InterPro" id="IPR009057">
    <property type="entry name" value="Homeodomain-like_sf"/>
</dbReference>
<dbReference type="Gene3D" id="1.10.8.60">
    <property type="match status" value="1"/>
</dbReference>
<dbReference type="Gene3D" id="3.40.50.2300">
    <property type="match status" value="1"/>
</dbReference>
<protein>
    <recommendedName>
        <fullName evidence="2">DNA-binding transcriptional regulator NtrC</fullName>
    </recommendedName>
    <alternativeName>
        <fullName evidence="14">Nitrogen regulation protein NR(I)</fullName>
    </alternativeName>
    <alternativeName>
        <fullName evidence="15">Nitrogen regulator I</fullName>
    </alternativeName>
</protein>
<dbReference type="PROSITE" id="PS50045">
    <property type="entry name" value="SIGMA54_INTERACT_4"/>
    <property type="match status" value="1"/>
</dbReference>
<dbReference type="GO" id="GO:0006355">
    <property type="term" value="P:regulation of DNA-templated transcription"/>
    <property type="evidence" value="ECO:0007669"/>
    <property type="project" value="InterPro"/>
</dbReference>
<dbReference type="FunFam" id="3.40.50.300:FF:000006">
    <property type="entry name" value="DNA-binding transcriptional regulator NtrC"/>
    <property type="match status" value="1"/>
</dbReference>
<dbReference type="KEGG" id="mbry:B1812_16635"/>